<evidence type="ECO:0000256" key="7">
    <source>
        <dbReference type="HAMAP-Rule" id="MF_01554"/>
    </source>
</evidence>
<feature type="binding site" evidence="7">
    <location>
        <position position="253"/>
    </location>
    <ligand>
        <name>Mg(2+)</name>
        <dbReference type="ChEBI" id="CHEBI:18420"/>
    </ligand>
</feature>
<dbReference type="GO" id="GO:0000287">
    <property type="term" value="F:magnesium ion binding"/>
    <property type="evidence" value="ECO:0007669"/>
    <property type="project" value="UniProtKB-UniRule"/>
</dbReference>
<dbReference type="InterPro" id="IPR005841">
    <property type="entry name" value="Alpha-D-phosphohexomutase_SF"/>
</dbReference>
<comment type="caution">
    <text evidence="14">The sequence shown here is derived from an EMBL/GenBank/DDBJ whole genome shotgun (WGS) entry which is preliminary data.</text>
</comment>
<dbReference type="Gene3D" id="3.40.120.10">
    <property type="entry name" value="Alpha-D-Glucose-1,6-Bisphosphate, subunit A, domain 3"/>
    <property type="match status" value="3"/>
</dbReference>
<dbReference type="GO" id="GO:0006048">
    <property type="term" value="P:UDP-N-acetylglucosamine biosynthetic process"/>
    <property type="evidence" value="ECO:0007669"/>
    <property type="project" value="TreeGrafter"/>
</dbReference>
<dbReference type="Pfam" id="PF02879">
    <property type="entry name" value="PGM_PMM_II"/>
    <property type="match status" value="1"/>
</dbReference>
<feature type="binding site" description="via phosphate group" evidence="7">
    <location>
        <position position="112"/>
    </location>
    <ligand>
        <name>Mg(2+)</name>
        <dbReference type="ChEBI" id="CHEBI:18420"/>
    </ligand>
</feature>
<dbReference type="FunFam" id="3.40.120.10:FF:000001">
    <property type="entry name" value="Phosphoglucosamine mutase"/>
    <property type="match status" value="1"/>
</dbReference>
<dbReference type="FunFam" id="3.30.310.50:FF:000001">
    <property type="entry name" value="Phosphoglucosamine mutase"/>
    <property type="match status" value="1"/>
</dbReference>
<evidence type="ECO:0000259" key="10">
    <source>
        <dbReference type="Pfam" id="PF00408"/>
    </source>
</evidence>
<name>A0A0G8AV41_9SYNE</name>
<evidence type="ECO:0000256" key="2">
    <source>
        <dbReference type="ARBA" id="ARBA00022553"/>
    </source>
</evidence>
<keyword evidence="2 7" id="KW-0597">Phosphoprotein</keyword>
<organism evidence="14 15">
    <name type="scientific">Candidatus Synechococcus spongiarum 15L</name>
    <dbReference type="NCBI Taxonomy" id="1608419"/>
    <lineage>
        <taxon>Bacteria</taxon>
        <taxon>Bacillati</taxon>
        <taxon>Cyanobacteriota</taxon>
        <taxon>Cyanophyceae</taxon>
        <taxon>Synechococcales</taxon>
        <taxon>Synechococcaceae</taxon>
        <taxon>Synechococcus</taxon>
    </lineage>
</organism>
<dbReference type="InterPro" id="IPR005844">
    <property type="entry name" value="A-D-PHexomutase_a/b/a-I"/>
</dbReference>
<sequence>MSHLLLAEPALAVEPPAPVFGTDGIRGRVGVELTPTLALQLGYSCGHVLEQDRPVLLGRDSRKSSPMLVAALQAGLLAAGREVWDLGLCPTPAVAWLTRRQQAAGGLMISASHNPPADNGIKVFARDGCKLPRHRQRDLEQWLKRSAPLGCHAGGSSHQRHDLLKVYEQGLLAQLESEPRQRLRVILDLCWGAATSCAVSLFERIGAEVTVLHGQPDGNRINVGCGSTVLGLLQQAVVDQEADLGIAFDGDADRCLAVDHRGQPVNGDHILYLWGGALDDRGLLPEHRLVITRMANLGFRRAWTARGGALEETPVGDQHVYAAMERTGAALGGEQSGHVLWRQHHAIGDGLMTALQLTQLIATSSCSLATLAEASFRPYPQKLINVRITDQQARQGWRHNARLQNGIAAAEAAMGQDGRILIRASGTEPLLRVMVEARETTLVDVWCQKLASLAAAELQPS</sequence>
<evidence type="ECO:0000256" key="1">
    <source>
        <dbReference type="ARBA" id="ARBA00010231"/>
    </source>
</evidence>
<dbReference type="InterPro" id="IPR005845">
    <property type="entry name" value="A-D-PHexomutase_a/b/a-II"/>
</dbReference>
<proteinExistence type="inferred from homology"/>
<dbReference type="InterPro" id="IPR005843">
    <property type="entry name" value="A-D-PHexomutase_C"/>
</dbReference>
<keyword evidence="5 7" id="KW-0413">Isomerase</keyword>
<comment type="PTM">
    <text evidence="7">Activated by phosphorylation.</text>
</comment>
<dbReference type="PANTHER" id="PTHR42946">
    <property type="entry name" value="PHOSPHOHEXOSE MUTASE"/>
    <property type="match status" value="1"/>
</dbReference>
<dbReference type="AlphaFoldDB" id="A0A0G8AV41"/>
<dbReference type="InterPro" id="IPR006352">
    <property type="entry name" value="GlmM_bact"/>
</dbReference>
<comment type="function">
    <text evidence="7 9">Catalyzes the conversion of glucosamine-6-phosphate to glucosamine-1-phosphate.</text>
</comment>
<dbReference type="SUPFAM" id="SSF53738">
    <property type="entry name" value="Phosphoglucomutase, first 3 domains"/>
    <property type="match status" value="3"/>
</dbReference>
<evidence type="ECO:0000256" key="8">
    <source>
        <dbReference type="RuleBase" id="RU004326"/>
    </source>
</evidence>
<dbReference type="InterPro" id="IPR005846">
    <property type="entry name" value="A-D-PHexomutase_a/b/a-III"/>
</dbReference>
<evidence type="ECO:0000256" key="4">
    <source>
        <dbReference type="ARBA" id="ARBA00022842"/>
    </source>
</evidence>
<keyword evidence="4 7" id="KW-0460">Magnesium</keyword>
<feature type="binding site" evidence="7">
    <location>
        <position position="249"/>
    </location>
    <ligand>
        <name>Mg(2+)</name>
        <dbReference type="ChEBI" id="CHEBI:18420"/>
    </ligand>
</feature>
<dbReference type="SUPFAM" id="SSF55957">
    <property type="entry name" value="Phosphoglucomutase, C-terminal domain"/>
    <property type="match status" value="1"/>
</dbReference>
<dbReference type="GO" id="GO:0008966">
    <property type="term" value="F:phosphoglucosamine mutase activity"/>
    <property type="evidence" value="ECO:0007669"/>
    <property type="project" value="UniProtKB-UniRule"/>
</dbReference>
<comment type="cofactor">
    <cofactor evidence="7">
        <name>Mg(2+)</name>
        <dbReference type="ChEBI" id="CHEBI:18420"/>
    </cofactor>
    <text evidence="7">Binds 1 Mg(2+) ion per subunit.</text>
</comment>
<evidence type="ECO:0000256" key="6">
    <source>
        <dbReference type="ARBA" id="ARBA00050364"/>
    </source>
</evidence>
<evidence type="ECO:0000256" key="3">
    <source>
        <dbReference type="ARBA" id="ARBA00022723"/>
    </source>
</evidence>
<dbReference type="Pfam" id="PF02880">
    <property type="entry name" value="PGM_PMM_III"/>
    <property type="match status" value="1"/>
</dbReference>
<feature type="domain" description="Alpha-D-phosphohexomutase C-terminal" evidence="10">
    <location>
        <begin position="383"/>
        <end position="448"/>
    </location>
</feature>
<dbReference type="GO" id="GO:0009252">
    <property type="term" value="P:peptidoglycan biosynthetic process"/>
    <property type="evidence" value="ECO:0007669"/>
    <property type="project" value="TreeGrafter"/>
</dbReference>
<dbReference type="Pfam" id="PF00408">
    <property type="entry name" value="PGM_PMM_IV"/>
    <property type="match status" value="1"/>
</dbReference>
<evidence type="ECO:0000259" key="12">
    <source>
        <dbReference type="Pfam" id="PF02879"/>
    </source>
</evidence>
<dbReference type="PATRIC" id="fig|1608419.3.peg.70"/>
<gene>
    <name evidence="7 14" type="primary">glmM</name>
    <name evidence="14" type="ORF">TQ37_05335</name>
</gene>
<dbReference type="PROSITE" id="PS00710">
    <property type="entry name" value="PGM_PMM"/>
    <property type="match status" value="1"/>
</dbReference>
<dbReference type="GO" id="GO:0004615">
    <property type="term" value="F:phosphomannomutase activity"/>
    <property type="evidence" value="ECO:0007669"/>
    <property type="project" value="TreeGrafter"/>
</dbReference>
<evidence type="ECO:0000256" key="9">
    <source>
        <dbReference type="RuleBase" id="RU004327"/>
    </source>
</evidence>
<dbReference type="EMBL" id="JYFQ01000106">
    <property type="protein sequence ID" value="KKZ12566.1"/>
    <property type="molecule type" value="Genomic_DNA"/>
</dbReference>
<dbReference type="InterPro" id="IPR036900">
    <property type="entry name" value="A-D-PHexomutase_C_sf"/>
</dbReference>
<keyword evidence="3 7" id="KW-0479">Metal-binding</keyword>
<reference evidence="14 15" key="1">
    <citation type="submission" date="2015-02" db="EMBL/GenBank/DDBJ databases">
        <authorList>
            <person name="Slaby B."/>
            <person name="Hentschel U."/>
        </authorList>
    </citation>
    <scope>NUCLEOTIDE SEQUENCE [LARGE SCALE GENOMIC DNA]</scope>
    <source>
        <strain evidence="14">15L</strain>
    </source>
</reference>
<feature type="modified residue" description="Phosphoserine" evidence="7">
    <location>
        <position position="112"/>
    </location>
</feature>
<dbReference type="Proteomes" id="UP000035037">
    <property type="component" value="Unassembled WGS sequence"/>
</dbReference>
<dbReference type="GO" id="GO:0005975">
    <property type="term" value="P:carbohydrate metabolic process"/>
    <property type="evidence" value="ECO:0007669"/>
    <property type="project" value="InterPro"/>
</dbReference>
<comment type="catalytic activity">
    <reaction evidence="6 7 9">
        <text>alpha-D-glucosamine 1-phosphate = D-glucosamine 6-phosphate</text>
        <dbReference type="Rhea" id="RHEA:23424"/>
        <dbReference type="ChEBI" id="CHEBI:58516"/>
        <dbReference type="ChEBI" id="CHEBI:58725"/>
        <dbReference type="EC" id="5.4.2.10"/>
    </reaction>
</comment>
<accession>A0A0G8AV41</accession>
<evidence type="ECO:0000259" key="13">
    <source>
        <dbReference type="Pfam" id="PF02880"/>
    </source>
</evidence>
<dbReference type="Gene3D" id="3.30.310.50">
    <property type="entry name" value="Alpha-D-phosphohexomutase, C-terminal domain"/>
    <property type="match status" value="1"/>
</dbReference>
<evidence type="ECO:0000313" key="14">
    <source>
        <dbReference type="EMBL" id="KKZ12566.1"/>
    </source>
</evidence>
<feature type="domain" description="Alpha-D-phosphohexomutase alpha/beta/alpha" evidence="12">
    <location>
        <begin position="171"/>
        <end position="262"/>
    </location>
</feature>
<dbReference type="Pfam" id="PF02878">
    <property type="entry name" value="PGM_PMM_I"/>
    <property type="match status" value="1"/>
</dbReference>
<evidence type="ECO:0000259" key="11">
    <source>
        <dbReference type="Pfam" id="PF02878"/>
    </source>
</evidence>
<dbReference type="InterPro" id="IPR050060">
    <property type="entry name" value="Phosphoglucosamine_mutase"/>
</dbReference>
<evidence type="ECO:0000256" key="5">
    <source>
        <dbReference type="ARBA" id="ARBA00023235"/>
    </source>
</evidence>
<feature type="binding site" evidence="7">
    <location>
        <position position="251"/>
    </location>
    <ligand>
        <name>Mg(2+)</name>
        <dbReference type="ChEBI" id="CHEBI:18420"/>
    </ligand>
</feature>
<dbReference type="HAMAP" id="MF_01554_B">
    <property type="entry name" value="GlmM_B"/>
    <property type="match status" value="1"/>
</dbReference>
<dbReference type="EC" id="5.4.2.10" evidence="7 9"/>
<evidence type="ECO:0000313" key="15">
    <source>
        <dbReference type="Proteomes" id="UP000035037"/>
    </source>
</evidence>
<feature type="domain" description="Alpha-D-phosphohexomutase alpha/beta/alpha" evidence="13">
    <location>
        <begin position="266"/>
        <end position="379"/>
    </location>
</feature>
<dbReference type="PRINTS" id="PR00509">
    <property type="entry name" value="PGMPMM"/>
</dbReference>
<dbReference type="GO" id="GO:0005829">
    <property type="term" value="C:cytosol"/>
    <property type="evidence" value="ECO:0007669"/>
    <property type="project" value="TreeGrafter"/>
</dbReference>
<dbReference type="NCBIfam" id="TIGR01455">
    <property type="entry name" value="glmM"/>
    <property type="match status" value="1"/>
</dbReference>
<dbReference type="PANTHER" id="PTHR42946:SF1">
    <property type="entry name" value="PHOSPHOGLUCOMUTASE (ALPHA-D-GLUCOSE-1,6-BISPHOSPHATE-DEPENDENT)"/>
    <property type="match status" value="1"/>
</dbReference>
<protein>
    <recommendedName>
        <fullName evidence="7 9">Phosphoglucosamine mutase</fullName>
        <ecNumber evidence="7 9">5.4.2.10</ecNumber>
    </recommendedName>
</protein>
<feature type="active site" description="Phosphoserine intermediate" evidence="7">
    <location>
        <position position="112"/>
    </location>
</feature>
<comment type="similarity">
    <text evidence="1 7 8">Belongs to the phosphohexose mutase family.</text>
</comment>
<dbReference type="InterPro" id="IPR016066">
    <property type="entry name" value="A-D-PHexomutase_CS"/>
</dbReference>
<feature type="domain" description="Alpha-D-phosphohexomutase alpha/beta/alpha" evidence="11">
    <location>
        <begin position="19"/>
        <end position="144"/>
    </location>
</feature>
<reference evidence="14 15" key="2">
    <citation type="submission" date="2015-05" db="EMBL/GenBank/DDBJ databases">
        <title>Lifestyle Evolution in Cyanobacterial Symbionts of Sponges.</title>
        <authorList>
            <person name="Burgsdorf I."/>
            <person name="Slaby B.M."/>
            <person name="Handley K.M."/>
            <person name="Haber M."/>
            <person name="Blom J."/>
            <person name="Marshall C.W."/>
            <person name="Gilbert J.A."/>
            <person name="Hentschel U."/>
            <person name="Steindler L."/>
        </authorList>
    </citation>
    <scope>NUCLEOTIDE SEQUENCE [LARGE SCALE GENOMIC DNA]</scope>
    <source>
        <strain evidence="14">15L</strain>
    </source>
</reference>
<dbReference type="InterPro" id="IPR016055">
    <property type="entry name" value="A-D-PHexomutase_a/b/a-I/II/III"/>
</dbReference>